<dbReference type="EMBL" id="JAHRIO010083896">
    <property type="protein sequence ID" value="MEQ2186435.1"/>
    <property type="molecule type" value="Genomic_DNA"/>
</dbReference>
<proteinExistence type="predicted"/>
<dbReference type="Proteomes" id="UP001476798">
    <property type="component" value="Unassembled WGS sequence"/>
</dbReference>
<keyword evidence="5" id="KW-1185">Reference proteome</keyword>
<evidence type="ECO:0000259" key="3">
    <source>
        <dbReference type="SMART" id="SM00082"/>
    </source>
</evidence>
<evidence type="ECO:0000313" key="4">
    <source>
        <dbReference type="EMBL" id="MEQ2186435.1"/>
    </source>
</evidence>
<evidence type="ECO:0000256" key="1">
    <source>
        <dbReference type="ARBA" id="ARBA00022614"/>
    </source>
</evidence>
<feature type="domain" description="LRRCT" evidence="3">
    <location>
        <begin position="5"/>
        <end position="54"/>
    </location>
</feature>
<dbReference type="SUPFAM" id="SSF52058">
    <property type="entry name" value="L domain-like"/>
    <property type="match status" value="1"/>
</dbReference>
<dbReference type="PANTHER" id="PTHR24367">
    <property type="entry name" value="LEUCINE-RICH REPEAT-CONTAINING PROTEIN"/>
    <property type="match status" value="1"/>
</dbReference>
<comment type="caution">
    <text evidence="4">The sequence shown here is derived from an EMBL/GenBank/DDBJ whole genome shotgun (WGS) entry which is preliminary data.</text>
</comment>
<keyword evidence="1" id="KW-0433">Leucine-rich repeat</keyword>
<protein>
    <recommendedName>
        <fullName evidence="3">LRRCT domain-containing protein</fullName>
    </recommendedName>
</protein>
<evidence type="ECO:0000313" key="5">
    <source>
        <dbReference type="Proteomes" id="UP001476798"/>
    </source>
</evidence>
<reference evidence="4 5" key="1">
    <citation type="submission" date="2021-06" db="EMBL/GenBank/DDBJ databases">
        <authorList>
            <person name="Palmer J.M."/>
        </authorList>
    </citation>
    <scope>NUCLEOTIDE SEQUENCE [LARGE SCALE GENOMIC DNA]</scope>
    <source>
        <strain evidence="4 5">GA_2019</strain>
        <tissue evidence="4">Muscle</tissue>
    </source>
</reference>
<gene>
    <name evidence="4" type="ORF">GOODEAATRI_028411</name>
</gene>
<organism evidence="4 5">
    <name type="scientific">Goodea atripinnis</name>
    <dbReference type="NCBI Taxonomy" id="208336"/>
    <lineage>
        <taxon>Eukaryota</taxon>
        <taxon>Metazoa</taxon>
        <taxon>Chordata</taxon>
        <taxon>Craniata</taxon>
        <taxon>Vertebrata</taxon>
        <taxon>Euteleostomi</taxon>
        <taxon>Actinopterygii</taxon>
        <taxon>Neopterygii</taxon>
        <taxon>Teleostei</taxon>
        <taxon>Neoteleostei</taxon>
        <taxon>Acanthomorphata</taxon>
        <taxon>Ovalentaria</taxon>
        <taxon>Atherinomorphae</taxon>
        <taxon>Cyprinodontiformes</taxon>
        <taxon>Goodeidae</taxon>
        <taxon>Goodea</taxon>
    </lineage>
</organism>
<dbReference type="Gene3D" id="3.80.10.10">
    <property type="entry name" value="Ribonuclease Inhibitor"/>
    <property type="match status" value="1"/>
</dbReference>
<sequence length="94" mass="10729">DLRGNSFRCDCKIKWLVDWMEKTNTSVPAIYCASPFEFQGRRIRDLTPRDFNCITAGFFFSQMNLICLHQFAQGDAGVCMCSHSGFSSNRLCCI</sequence>
<accession>A0ABV0PSE8</accession>
<evidence type="ECO:0000256" key="2">
    <source>
        <dbReference type="ARBA" id="ARBA00022729"/>
    </source>
</evidence>
<keyword evidence="2" id="KW-0732">Signal</keyword>
<dbReference type="Pfam" id="PF01463">
    <property type="entry name" value="LRRCT"/>
    <property type="match status" value="1"/>
</dbReference>
<name>A0ABV0PSE8_9TELE</name>
<dbReference type="InterPro" id="IPR032675">
    <property type="entry name" value="LRR_dom_sf"/>
</dbReference>
<feature type="non-terminal residue" evidence="4">
    <location>
        <position position="1"/>
    </location>
</feature>
<dbReference type="PANTHER" id="PTHR24367:SF10">
    <property type="entry name" value="LEUCINE-RICH REPEAT LGI FAMILY MEMBER 3"/>
    <property type="match status" value="1"/>
</dbReference>
<dbReference type="SMART" id="SM00082">
    <property type="entry name" value="LRRCT"/>
    <property type="match status" value="1"/>
</dbReference>
<dbReference type="InterPro" id="IPR000483">
    <property type="entry name" value="Cys-rich_flank_reg_C"/>
</dbReference>
<dbReference type="InterPro" id="IPR051295">
    <property type="entry name" value="LGI_related"/>
</dbReference>